<dbReference type="AlphaFoldDB" id="A0AAE0KNW0"/>
<comment type="caution">
    <text evidence="1">The sequence shown here is derived from an EMBL/GenBank/DDBJ whole genome shotgun (WGS) entry which is preliminary data.</text>
</comment>
<dbReference type="EMBL" id="LGRX02022861">
    <property type="protein sequence ID" value="KAK3255079.1"/>
    <property type="molecule type" value="Genomic_DNA"/>
</dbReference>
<organism evidence="1 2">
    <name type="scientific">Cymbomonas tetramitiformis</name>
    <dbReference type="NCBI Taxonomy" id="36881"/>
    <lineage>
        <taxon>Eukaryota</taxon>
        <taxon>Viridiplantae</taxon>
        <taxon>Chlorophyta</taxon>
        <taxon>Pyramimonadophyceae</taxon>
        <taxon>Pyramimonadales</taxon>
        <taxon>Pyramimonadaceae</taxon>
        <taxon>Cymbomonas</taxon>
    </lineage>
</organism>
<dbReference type="Gene3D" id="3.10.20.90">
    <property type="entry name" value="Phosphatidylinositol 3-kinase Catalytic Subunit, Chain A, domain 1"/>
    <property type="match status" value="1"/>
</dbReference>
<dbReference type="SUPFAM" id="SSF54236">
    <property type="entry name" value="Ubiquitin-like"/>
    <property type="match status" value="1"/>
</dbReference>
<gene>
    <name evidence="1" type="ORF">CYMTET_35706</name>
</gene>
<name>A0AAE0KNW0_9CHLO</name>
<evidence type="ECO:0000313" key="1">
    <source>
        <dbReference type="EMBL" id="KAK3255079.1"/>
    </source>
</evidence>
<protein>
    <recommendedName>
        <fullName evidence="3">Rad60/SUMO-like domain-containing protein</fullName>
    </recommendedName>
</protein>
<evidence type="ECO:0008006" key="3">
    <source>
        <dbReference type="Google" id="ProtNLM"/>
    </source>
</evidence>
<sequence>MNTLDPSASEATSTYQNMSSLAQLVPASQLLAGRVVSDVAHRMYTHPSLINLAARFMRTEAFVMYVSKDYPICQGKSREWVASFLVFNYVEFVSLLKLYMNDDRHTEMSPPFILDAVWHEHLLDTRGYDAFCSVHLGATLHHDADRAVFRRDHYRFYRISKTIAAYVEMGQGCQSIQHLAESGLWWPELNLHGFRRESPPFATATNKRRAAEAFSTEAPAVELANRRRRTAFKVRVQTLTGRIVECDVTDRSTMTDVAKQVATLLDCFCDQMVLLHAGKVYYGDTPCRHLAGHERSLEDIEHTEIRLTLKELGVDSDTLFYHVLKLRGC</sequence>
<reference evidence="1 2" key="1">
    <citation type="journal article" date="2015" name="Genome Biol. Evol.">
        <title>Comparative Genomics of a Bacterivorous Green Alga Reveals Evolutionary Causalities and Consequences of Phago-Mixotrophic Mode of Nutrition.</title>
        <authorList>
            <person name="Burns J.A."/>
            <person name="Paasch A."/>
            <person name="Narechania A."/>
            <person name="Kim E."/>
        </authorList>
    </citation>
    <scope>NUCLEOTIDE SEQUENCE [LARGE SCALE GENOMIC DNA]</scope>
    <source>
        <strain evidence="1 2">PLY_AMNH</strain>
    </source>
</reference>
<dbReference type="Proteomes" id="UP001190700">
    <property type="component" value="Unassembled WGS sequence"/>
</dbReference>
<accession>A0AAE0KNW0</accession>
<keyword evidence="2" id="KW-1185">Reference proteome</keyword>
<dbReference type="InterPro" id="IPR029071">
    <property type="entry name" value="Ubiquitin-like_domsf"/>
</dbReference>
<evidence type="ECO:0000313" key="2">
    <source>
        <dbReference type="Proteomes" id="UP001190700"/>
    </source>
</evidence>
<proteinExistence type="predicted"/>